<dbReference type="STRING" id="1608994.TU86_21635"/>
<organism evidence="1 2">
    <name type="scientific">Pseudomonas weihenstephanensis</name>
    <dbReference type="NCBI Taxonomy" id="1608994"/>
    <lineage>
        <taxon>Bacteria</taxon>
        <taxon>Pseudomonadati</taxon>
        <taxon>Pseudomonadota</taxon>
        <taxon>Gammaproteobacteria</taxon>
        <taxon>Pseudomonadales</taxon>
        <taxon>Pseudomonadaceae</taxon>
        <taxon>Pseudomonas</taxon>
    </lineage>
</organism>
<dbReference type="RefSeq" id="WP_048366369.1">
    <property type="nucleotide sequence ID" value="NZ_JYLF01000013.1"/>
</dbReference>
<evidence type="ECO:0000313" key="2">
    <source>
        <dbReference type="Proteomes" id="UP000036325"/>
    </source>
</evidence>
<evidence type="ECO:0000313" key="1">
    <source>
        <dbReference type="EMBL" id="KMN11244.1"/>
    </source>
</evidence>
<name>A0A0J6IHK9_9PSED</name>
<sequence length="111" mass="12206">MSNRQPVERIESTSYEDVPYQNVEGWERVGSLAGGVVMLGKGIRRGGFIGLIQVGIGAMALKRGITGHSSTKRLLEKSRQQLHSVRSDIAQAGDELLRMKDEVEARVVKNT</sequence>
<dbReference type="EMBL" id="JYLF01000013">
    <property type="protein sequence ID" value="KMN11244.1"/>
    <property type="molecule type" value="Genomic_DNA"/>
</dbReference>
<dbReference type="PATRIC" id="fig|1608994.3.peg.499"/>
<dbReference type="AlphaFoldDB" id="A0A0J6IHK9"/>
<reference evidence="1 2" key="1">
    <citation type="submission" date="2015-02" db="EMBL/GenBank/DDBJ databases">
        <title>Pseudomonas helleri sp. nov. and Pseudomonas weihenstephanensis sp. nov., isolated from raw cows milk.</title>
        <authorList>
            <person name="von Neubeck M."/>
            <person name="Huptas C."/>
            <person name="Wenning M."/>
            <person name="Scherer S."/>
        </authorList>
    </citation>
    <scope>NUCLEOTIDE SEQUENCE [LARGE SCALE GENOMIC DNA]</scope>
    <source>
        <strain evidence="1 2">DSM 29166</strain>
    </source>
</reference>
<accession>A0A0J6IHK9</accession>
<dbReference type="OrthoDB" id="6904375at2"/>
<gene>
    <name evidence="1" type="ORF">TU86_21635</name>
</gene>
<dbReference type="Proteomes" id="UP000036325">
    <property type="component" value="Unassembled WGS sequence"/>
</dbReference>
<evidence type="ECO:0008006" key="3">
    <source>
        <dbReference type="Google" id="ProtNLM"/>
    </source>
</evidence>
<proteinExistence type="predicted"/>
<comment type="caution">
    <text evidence="1">The sequence shown here is derived from an EMBL/GenBank/DDBJ whole genome shotgun (WGS) entry which is preliminary data.</text>
</comment>
<protein>
    <recommendedName>
        <fullName evidence="3">DUF2892 domain-containing protein</fullName>
    </recommendedName>
</protein>